<keyword evidence="2" id="KW-0812">Transmembrane</keyword>
<organism evidence="3 4">
    <name type="scientific">Bodo saltans</name>
    <name type="common">Flagellated protozoan</name>
    <dbReference type="NCBI Taxonomy" id="75058"/>
    <lineage>
        <taxon>Eukaryota</taxon>
        <taxon>Discoba</taxon>
        <taxon>Euglenozoa</taxon>
        <taxon>Kinetoplastea</taxon>
        <taxon>Metakinetoplastina</taxon>
        <taxon>Eubodonida</taxon>
        <taxon>Bodonidae</taxon>
        <taxon>Bodo</taxon>
    </lineage>
</organism>
<keyword evidence="3" id="KW-0808">Transferase</keyword>
<feature type="compositionally biased region" description="Low complexity" evidence="1">
    <location>
        <begin position="580"/>
        <end position="594"/>
    </location>
</feature>
<feature type="compositionally biased region" description="Low complexity" evidence="1">
    <location>
        <begin position="910"/>
        <end position="923"/>
    </location>
</feature>
<reference evidence="4" key="1">
    <citation type="submission" date="2015-09" db="EMBL/GenBank/DDBJ databases">
        <authorList>
            <consortium name="Pathogen Informatics"/>
        </authorList>
    </citation>
    <scope>NUCLEOTIDE SEQUENCE [LARGE SCALE GENOMIC DNA]</scope>
    <source>
        <strain evidence="4">Lake Konstanz</strain>
    </source>
</reference>
<evidence type="ECO:0000256" key="2">
    <source>
        <dbReference type="SAM" id="Phobius"/>
    </source>
</evidence>
<feature type="region of interest" description="Disordered" evidence="1">
    <location>
        <begin position="577"/>
        <end position="617"/>
    </location>
</feature>
<feature type="region of interest" description="Disordered" evidence="1">
    <location>
        <begin position="1127"/>
        <end position="1166"/>
    </location>
</feature>
<dbReference type="SUPFAM" id="SSF55073">
    <property type="entry name" value="Nucleotide cyclase"/>
    <property type="match status" value="1"/>
</dbReference>
<proteinExistence type="predicted"/>
<evidence type="ECO:0000313" key="3">
    <source>
        <dbReference type="EMBL" id="CUE81068.1"/>
    </source>
</evidence>
<feature type="compositionally biased region" description="Polar residues" evidence="1">
    <location>
        <begin position="941"/>
        <end position="966"/>
    </location>
</feature>
<feature type="transmembrane region" description="Helical" evidence="2">
    <location>
        <begin position="103"/>
        <end position="123"/>
    </location>
</feature>
<feature type="region of interest" description="Disordered" evidence="1">
    <location>
        <begin position="1"/>
        <end position="62"/>
    </location>
</feature>
<dbReference type="GO" id="GO:0016301">
    <property type="term" value="F:kinase activity"/>
    <property type="evidence" value="ECO:0007669"/>
    <property type="project" value="UniProtKB-KW"/>
</dbReference>
<dbReference type="EMBL" id="CYKH01000199">
    <property type="protein sequence ID" value="CUE81068.1"/>
    <property type="molecule type" value="Genomic_DNA"/>
</dbReference>
<gene>
    <name evidence="3" type="ORF">BSAL_56545</name>
</gene>
<protein>
    <submittedName>
        <fullName evidence="3">Mitogen-activated protein kinase-like protein, putative</fullName>
    </submittedName>
</protein>
<dbReference type="Proteomes" id="UP000051952">
    <property type="component" value="Unassembled WGS sequence"/>
</dbReference>
<feature type="region of interest" description="Disordered" evidence="1">
    <location>
        <begin position="1017"/>
        <end position="1063"/>
    </location>
</feature>
<evidence type="ECO:0000313" key="4">
    <source>
        <dbReference type="Proteomes" id="UP000051952"/>
    </source>
</evidence>
<dbReference type="InterPro" id="IPR029787">
    <property type="entry name" value="Nucleotide_cyclase"/>
</dbReference>
<evidence type="ECO:0000256" key="1">
    <source>
        <dbReference type="SAM" id="MobiDB-lite"/>
    </source>
</evidence>
<dbReference type="Gene3D" id="3.30.70.1230">
    <property type="entry name" value="Nucleotide cyclase"/>
    <property type="match status" value="1"/>
</dbReference>
<dbReference type="VEuPathDB" id="TriTrypDB:BSAL_56545"/>
<feature type="compositionally biased region" description="Low complexity" evidence="1">
    <location>
        <begin position="474"/>
        <end position="483"/>
    </location>
</feature>
<feature type="region of interest" description="Disordered" evidence="1">
    <location>
        <begin position="904"/>
        <end position="966"/>
    </location>
</feature>
<feature type="region of interest" description="Disordered" evidence="1">
    <location>
        <begin position="474"/>
        <end position="508"/>
    </location>
</feature>
<keyword evidence="2" id="KW-0472">Membrane</keyword>
<keyword evidence="2" id="KW-1133">Transmembrane helix</keyword>
<feature type="region of interest" description="Disordered" evidence="1">
    <location>
        <begin position="678"/>
        <end position="712"/>
    </location>
</feature>
<feature type="transmembrane region" description="Helical" evidence="2">
    <location>
        <begin position="439"/>
        <end position="460"/>
    </location>
</feature>
<feature type="compositionally biased region" description="Gly residues" evidence="1">
    <location>
        <begin position="1148"/>
        <end position="1159"/>
    </location>
</feature>
<dbReference type="AlphaFoldDB" id="A0A0S4INW0"/>
<name>A0A0S4INW0_BODSA</name>
<accession>A0A0S4INW0</accession>
<feature type="compositionally biased region" description="Polar residues" evidence="1">
    <location>
        <begin position="678"/>
        <end position="693"/>
    </location>
</feature>
<keyword evidence="3" id="KW-0418">Kinase</keyword>
<keyword evidence="4" id="KW-1185">Reference proteome</keyword>
<feature type="compositionally biased region" description="Polar residues" evidence="1">
    <location>
        <begin position="24"/>
        <end position="61"/>
    </location>
</feature>
<sequence length="1192" mass="124515">MPSNRPVTIEHPDNVRNPLDVAGRNNNNQELATQGSSTQILSATNPASSGTTGQQKQSAFVDTSKPAATGAVVATTTTGTPPPSTPPTSTPAPAAVTSLSLQAIIVVACGIFAFVTSFVSFYLQYDFFLNEYSSQMEGRIGYYSEMFGNQINVKSNSNASSIAHITTTAVFDAYDGIANVNPSVSNPSSFQWYVLQSYTMFASGLTIKYIFPSSGTTLSMASYSFTVDICSDVGGGVFMQMTWILDSSLNPSSPISAPIPCVDGRLGSDVATILTNATAYTIPRLGQSIPFDHFLYSGVSVNSTTGAAMFIMSVVMRAAAVLEWGSVAPSVEAYYFDDNGAFVGTSRTDIAVNVNTTIYNIGVPYLQAVVVPKLQAVGFLTPSPSSLQGQFFEYEYDGFAWGYHELPMPTLSGRPWRIVLIDTTHTDLTGSTPKRTGGLIIAGGTVAALVLCALIFHVWFAPLSDLAARVRSSSGVSSSNNASPTNGSNEEGKDADMGGGDGGKSAAQTNADILSKPMAFTVFTEIARAQEAFLNVQESLQEIQSYIPQSLQHHPGDAATTSGPMMMVDNIGVVAGGGSSNTTTNNNTGTTNDDAGTRDITNPTTPTAEERNANAADLNSSNNNLVERIGAGDTGSNAGDAQPMVAVVDPTVAVGHPGANMSSLIRQPVDTVLPQQQANNDATPVSRPASSSAAILPAGGSRPGSSHHNPNALGLLGDNTNTNHFGAANGNMLPCRMTTLHLRLHRFAKWTVAVPFLEMAATCICQHNGVLDTVDYGSITATFNCHRQCPTHEKNAVDAALEIQRAARKDPRFQAIMAESPFSIGIDTDIAVALTVGFEDIKARVVIGPGFELARKLSTLAYDIANADILVTGSVAVATSAIPSMIVDYIQPRRDHIQMLAGAGAGAGTTTGSSRSDGSSGEGKSVHEVVGMNVTPGTGGTSNPSVNHSNNAGPRAPSRQSEVSNTTVQEINLSTQNCLDSYRIAFASMRQGAYEDSVDRFTKLIEQLENSLVDAPPLNITQSRNHGGPAGDVVSRTSGSAAGHNHGQRRGSGQSGGGGGANLSMLDVEVQTTMLKQSRRLLNICSNRKDNGGPSERYIRAERCPWDVLPVERELCAETADGALPSFLFQQPTSGGGGGASGNNNNNGGAGAANGGGRSRAGDSLATGSVAADPTLIAGNASFGTEWSRSQL</sequence>